<dbReference type="InterPro" id="IPR026960">
    <property type="entry name" value="RVT-Znf"/>
</dbReference>
<dbReference type="EMBL" id="LR031872">
    <property type="protein sequence ID" value="VDC91171.1"/>
    <property type="molecule type" value="Genomic_DNA"/>
</dbReference>
<gene>
    <name evidence="2" type="ORF">BOLC3T15706H</name>
</gene>
<dbReference type="AlphaFoldDB" id="A0A3P6B3X2"/>
<dbReference type="Pfam" id="PF13966">
    <property type="entry name" value="zf-RVT"/>
    <property type="match status" value="1"/>
</dbReference>
<name>A0A3P6B3X2_BRAOL</name>
<protein>
    <recommendedName>
        <fullName evidence="1">Reverse transcriptase zinc-binding domain-containing protein</fullName>
    </recommendedName>
</protein>
<proteinExistence type="predicted"/>
<evidence type="ECO:0000259" key="1">
    <source>
        <dbReference type="Pfam" id="PF13966"/>
    </source>
</evidence>
<accession>A0A3P6B3X2</accession>
<evidence type="ECO:0000313" key="2">
    <source>
        <dbReference type="EMBL" id="VDC91171.1"/>
    </source>
</evidence>
<feature type="domain" description="Reverse transcriptase zinc-binding" evidence="1">
    <location>
        <begin position="2"/>
        <end position="42"/>
    </location>
</feature>
<sequence length="54" mass="6414">MVTRDRLIRWGLNVPASCVLCSQHDESRQHLFFDCSYSNEVWTFFISRMHLSPP</sequence>
<reference evidence="2" key="1">
    <citation type="submission" date="2018-11" db="EMBL/GenBank/DDBJ databases">
        <authorList>
            <consortium name="Genoscope - CEA"/>
            <person name="William W."/>
        </authorList>
    </citation>
    <scope>NUCLEOTIDE SEQUENCE</scope>
</reference>
<organism evidence="2">
    <name type="scientific">Brassica oleracea</name>
    <name type="common">Wild cabbage</name>
    <dbReference type="NCBI Taxonomy" id="3712"/>
    <lineage>
        <taxon>Eukaryota</taxon>
        <taxon>Viridiplantae</taxon>
        <taxon>Streptophyta</taxon>
        <taxon>Embryophyta</taxon>
        <taxon>Tracheophyta</taxon>
        <taxon>Spermatophyta</taxon>
        <taxon>Magnoliopsida</taxon>
        <taxon>eudicotyledons</taxon>
        <taxon>Gunneridae</taxon>
        <taxon>Pentapetalae</taxon>
        <taxon>rosids</taxon>
        <taxon>malvids</taxon>
        <taxon>Brassicales</taxon>
        <taxon>Brassicaceae</taxon>
        <taxon>Brassiceae</taxon>
        <taxon>Brassica</taxon>
    </lineage>
</organism>